<keyword evidence="1" id="KW-0175">Coiled coil</keyword>
<dbReference type="Proteomes" id="UP001172457">
    <property type="component" value="Chromosome 1"/>
</dbReference>
<protein>
    <recommendedName>
        <fullName evidence="2">Retrovirus-related Pol polyprotein from transposon TNT 1-94-like beta-barrel domain-containing protein</fullName>
    </recommendedName>
</protein>
<dbReference type="InterPro" id="IPR054722">
    <property type="entry name" value="PolX-like_BBD"/>
</dbReference>
<proteinExistence type="predicted"/>
<dbReference type="PANTHER" id="PTHR11439">
    <property type="entry name" value="GAG-POL-RELATED RETROTRANSPOSON"/>
    <property type="match status" value="1"/>
</dbReference>
<feature type="domain" description="Retrovirus-related Pol polyprotein from transposon TNT 1-94-like beta-barrel" evidence="2">
    <location>
        <begin position="505"/>
        <end position="579"/>
    </location>
</feature>
<gene>
    <name evidence="3" type="ORF">OSB04_002498</name>
</gene>
<comment type="caution">
    <text evidence="3">The sequence shown here is derived from an EMBL/GenBank/DDBJ whole genome shotgun (WGS) entry which is preliminary data.</text>
</comment>
<evidence type="ECO:0000313" key="3">
    <source>
        <dbReference type="EMBL" id="KAJ9566532.1"/>
    </source>
</evidence>
<dbReference type="PANTHER" id="PTHR11439:SF495">
    <property type="entry name" value="REVERSE TRANSCRIPTASE, RNA-DEPENDENT DNA POLYMERASE-RELATED"/>
    <property type="match status" value="1"/>
</dbReference>
<evidence type="ECO:0000313" key="4">
    <source>
        <dbReference type="Proteomes" id="UP001172457"/>
    </source>
</evidence>
<dbReference type="AlphaFoldDB" id="A0AA38UAS6"/>
<keyword evidence="4" id="KW-1185">Reference proteome</keyword>
<name>A0AA38UAS6_9ASTR</name>
<evidence type="ECO:0000256" key="1">
    <source>
        <dbReference type="SAM" id="Coils"/>
    </source>
</evidence>
<dbReference type="EMBL" id="JARYMX010000001">
    <property type="protein sequence ID" value="KAJ9566532.1"/>
    <property type="molecule type" value="Genomic_DNA"/>
</dbReference>
<dbReference type="CDD" id="cd09272">
    <property type="entry name" value="RNase_HI_RT_Ty1"/>
    <property type="match status" value="1"/>
</dbReference>
<dbReference type="Pfam" id="PF22936">
    <property type="entry name" value="Pol_BBD"/>
    <property type="match status" value="1"/>
</dbReference>
<reference evidence="3" key="1">
    <citation type="submission" date="2023-03" db="EMBL/GenBank/DDBJ databases">
        <title>Chromosome-scale reference genome and RAD-based genetic map of yellow starthistle (Centaurea solstitialis) reveal putative structural variation and QTLs associated with invader traits.</title>
        <authorList>
            <person name="Reatini B."/>
            <person name="Cang F.A."/>
            <person name="Jiang Q."/>
            <person name="Mckibben M.T.W."/>
            <person name="Barker M.S."/>
            <person name="Rieseberg L.H."/>
            <person name="Dlugosch K.M."/>
        </authorList>
    </citation>
    <scope>NUCLEOTIDE SEQUENCE</scope>
    <source>
        <strain evidence="3">CAN-66</strain>
        <tissue evidence="3">Leaf</tissue>
    </source>
</reference>
<evidence type="ECO:0000259" key="2">
    <source>
        <dbReference type="Pfam" id="PF22936"/>
    </source>
</evidence>
<feature type="coiled-coil region" evidence="1">
    <location>
        <begin position="101"/>
        <end position="128"/>
    </location>
</feature>
<sequence>MTPQKPTPQRLTQKPRQDSAYFKRKADFYNKKVLLAQTSELVTDESSEEDEPQKGLVAFEDSEDETELCGMARSDSDSVNSKNSVVSSELKELYFEIVENIDSQQEEFNCLEEKLSMCEKEMNILTEERTRFFNMYEQAEANRIELYKSLKAKTITLEKTLKEKDDGIKGLKNERTNALSVKEFFQTEREFLHRDLFDRELKIRKFQDAQNKSLQTTFKSTQNTRSYVPDSKSIFKRRKVLNKPESKTPLIFTNVALEDYIDSFSPSEKSESIPSKFETQSQLGIFEFGNSSTQENYDFQCIVKPLEKQLSSCAPAFIPRELKEASEKSVCLNDIECLCEDQLIKDSSNVETNSLTDLVLDSEMVTCSEYTSSSYTTHPLVVELTEPKLSRAEKEKWIDTNQTSVSAHAGNSEKEPRFVRESCTKIPKTRKGSNSLNSVPIFENFNEKFKSLSYNSEFCECVNLMHVLSNHFHNSSCLVLNHRGPSSRDFKGHFGNSKQKHVSTWYIDSGCSRHMTGTLELLSHYVNKEGSSVAFGGNQKGKIKGYGMIVKGEITVNQVSYVDGLKHNLISVSQLCDNGMDVMFKIKFCIVYKADTLIEVLTANRRGDLYLLSSDTTCWSIIAHTLHVLAYTDSNYGGCQVDRKSTSGSCHFLGGKLVSWSSKKQNCVSTSTEEAEYVVAASCCSQALWMQTQLRDYGYTFNKIPILYDNKSAIAISENPVQHSKTKHIDIRYNFLKHQVEEGNVEMYFVNTEFQLAELFTKALDEKQFTFLIEKIGMTVPLP</sequence>
<organism evidence="3 4">
    <name type="scientific">Centaurea solstitialis</name>
    <name type="common">yellow star-thistle</name>
    <dbReference type="NCBI Taxonomy" id="347529"/>
    <lineage>
        <taxon>Eukaryota</taxon>
        <taxon>Viridiplantae</taxon>
        <taxon>Streptophyta</taxon>
        <taxon>Embryophyta</taxon>
        <taxon>Tracheophyta</taxon>
        <taxon>Spermatophyta</taxon>
        <taxon>Magnoliopsida</taxon>
        <taxon>eudicotyledons</taxon>
        <taxon>Gunneridae</taxon>
        <taxon>Pentapetalae</taxon>
        <taxon>asterids</taxon>
        <taxon>campanulids</taxon>
        <taxon>Asterales</taxon>
        <taxon>Asteraceae</taxon>
        <taxon>Carduoideae</taxon>
        <taxon>Cardueae</taxon>
        <taxon>Centaureinae</taxon>
        <taxon>Centaurea</taxon>
    </lineage>
</organism>
<accession>A0AA38UAS6</accession>